<feature type="compositionally biased region" description="Low complexity" evidence="2">
    <location>
        <begin position="76"/>
        <end position="102"/>
    </location>
</feature>
<dbReference type="OrthoDB" id="623670at2759"/>
<dbReference type="PANTHER" id="PTHR31836:SF28">
    <property type="entry name" value="SRCR DOMAIN-CONTAINING PROTEIN-RELATED"/>
    <property type="match status" value="1"/>
</dbReference>
<dbReference type="EMBL" id="JAEPRB010000033">
    <property type="protein sequence ID" value="KAG2225041.1"/>
    <property type="molecule type" value="Genomic_DNA"/>
</dbReference>
<name>A0A8H7S9D7_9FUNG</name>
<evidence type="ECO:0000256" key="2">
    <source>
        <dbReference type="SAM" id="MobiDB-lite"/>
    </source>
</evidence>
<organism evidence="4 5">
    <name type="scientific">Circinella minor</name>
    <dbReference type="NCBI Taxonomy" id="1195481"/>
    <lineage>
        <taxon>Eukaryota</taxon>
        <taxon>Fungi</taxon>
        <taxon>Fungi incertae sedis</taxon>
        <taxon>Mucoromycota</taxon>
        <taxon>Mucoromycotina</taxon>
        <taxon>Mucoromycetes</taxon>
        <taxon>Mucorales</taxon>
        <taxon>Lichtheimiaceae</taxon>
        <taxon>Circinella</taxon>
    </lineage>
</organism>
<comment type="caution">
    <text evidence="4">The sequence shown here is derived from an EMBL/GenBank/DDBJ whole genome shotgun (WGS) entry which is preliminary data.</text>
</comment>
<evidence type="ECO:0000256" key="3">
    <source>
        <dbReference type="SAM" id="SignalP"/>
    </source>
</evidence>
<sequence>MKLSTAVSLFCASFVVLADAAAIPPRYAEDSGLATLPTVDLTGADGASHQITRDAGSSEDSEGSSGSSEDSGSDGSGSSSGDDSGSNSTSPSTGSGSAGTDGKTYSGTGTWFIPSTEGGSAGACGGDNEDDAQIVALNAEQYGDTDSESAWCGKKVEITSNGKTATATITDACPDCVTGDLDLTQAVFKQLNSDLDTGEIDITWKVVS</sequence>
<evidence type="ECO:0000313" key="4">
    <source>
        <dbReference type="EMBL" id="KAG2225041.1"/>
    </source>
</evidence>
<dbReference type="InterPro" id="IPR036908">
    <property type="entry name" value="RlpA-like_sf"/>
</dbReference>
<gene>
    <name evidence="4" type="ORF">INT45_003241</name>
</gene>
<reference evidence="4 5" key="1">
    <citation type="submission" date="2020-12" db="EMBL/GenBank/DDBJ databases">
        <title>Metabolic potential, ecology and presence of endohyphal bacteria is reflected in genomic diversity of Mucoromycotina.</title>
        <authorList>
            <person name="Muszewska A."/>
            <person name="Okrasinska A."/>
            <person name="Steczkiewicz K."/>
            <person name="Drgas O."/>
            <person name="Orlowska M."/>
            <person name="Perlinska-Lenart U."/>
            <person name="Aleksandrzak-Piekarczyk T."/>
            <person name="Szatraj K."/>
            <person name="Zielenkiewicz U."/>
            <person name="Pilsyk S."/>
            <person name="Malc E."/>
            <person name="Mieczkowski P."/>
            <person name="Kruszewska J.S."/>
            <person name="Biernat P."/>
            <person name="Pawlowska J."/>
        </authorList>
    </citation>
    <scope>NUCLEOTIDE SEQUENCE [LARGE SCALE GENOMIC DNA]</scope>
    <source>
        <strain evidence="4 5">CBS 142.35</strain>
    </source>
</reference>
<dbReference type="CDD" id="cd22191">
    <property type="entry name" value="DPBB_RlpA_EXP_N-like"/>
    <property type="match status" value="1"/>
</dbReference>
<evidence type="ECO:0008006" key="6">
    <source>
        <dbReference type="Google" id="ProtNLM"/>
    </source>
</evidence>
<dbReference type="AlphaFoldDB" id="A0A8H7S9D7"/>
<dbReference type="SUPFAM" id="SSF50685">
    <property type="entry name" value="Barwin-like endoglucanases"/>
    <property type="match status" value="1"/>
</dbReference>
<feature type="region of interest" description="Disordered" evidence="2">
    <location>
        <begin position="43"/>
        <end position="112"/>
    </location>
</feature>
<dbReference type="Gene3D" id="2.40.40.10">
    <property type="entry name" value="RlpA-like domain"/>
    <property type="match status" value="1"/>
</dbReference>
<dbReference type="Proteomes" id="UP000646827">
    <property type="component" value="Unassembled WGS sequence"/>
</dbReference>
<evidence type="ECO:0000313" key="5">
    <source>
        <dbReference type="Proteomes" id="UP000646827"/>
    </source>
</evidence>
<dbReference type="PANTHER" id="PTHR31836">
    <property type="match status" value="1"/>
</dbReference>
<feature type="chain" id="PRO_5034898072" description="RlpA-like protein double-psi beta-barrel domain-containing protein" evidence="3">
    <location>
        <begin position="21"/>
        <end position="208"/>
    </location>
</feature>
<protein>
    <recommendedName>
        <fullName evidence="6">RlpA-like protein double-psi beta-barrel domain-containing protein</fullName>
    </recommendedName>
</protein>
<evidence type="ECO:0000256" key="1">
    <source>
        <dbReference type="ARBA" id="ARBA00022729"/>
    </source>
</evidence>
<keyword evidence="1 3" id="KW-0732">Signal</keyword>
<keyword evidence="5" id="KW-1185">Reference proteome</keyword>
<accession>A0A8H7S9D7</accession>
<feature type="signal peptide" evidence="3">
    <location>
        <begin position="1"/>
        <end position="20"/>
    </location>
</feature>
<dbReference type="InterPro" id="IPR051477">
    <property type="entry name" value="Expansin_CellWall"/>
</dbReference>
<proteinExistence type="predicted"/>